<dbReference type="InterPro" id="IPR000109">
    <property type="entry name" value="POT_fam"/>
</dbReference>
<gene>
    <name evidence="8" type="ORF">BDU57DRAFT_372513</name>
</gene>
<feature type="transmembrane region" description="Helical" evidence="7">
    <location>
        <begin position="197"/>
        <end position="223"/>
    </location>
</feature>
<evidence type="ECO:0000256" key="5">
    <source>
        <dbReference type="ARBA" id="ARBA00023136"/>
    </source>
</evidence>
<dbReference type="Pfam" id="PF00854">
    <property type="entry name" value="PTR2"/>
    <property type="match status" value="1"/>
</dbReference>
<evidence type="ECO:0000256" key="4">
    <source>
        <dbReference type="ARBA" id="ARBA00022989"/>
    </source>
</evidence>
<feature type="transmembrane region" description="Helical" evidence="7">
    <location>
        <begin position="281"/>
        <end position="302"/>
    </location>
</feature>
<feature type="transmembrane region" description="Helical" evidence="7">
    <location>
        <begin position="369"/>
        <end position="390"/>
    </location>
</feature>
<dbReference type="GO" id="GO:0022857">
    <property type="term" value="F:transmembrane transporter activity"/>
    <property type="evidence" value="ECO:0007669"/>
    <property type="project" value="InterPro"/>
</dbReference>
<dbReference type="Gene3D" id="1.20.1250.20">
    <property type="entry name" value="MFS general substrate transporter like domains"/>
    <property type="match status" value="1"/>
</dbReference>
<evidence type="ECO:0000313" key="8">
    <source>
        <dbReference type="EMBL" id="KAF1912609.1"/>
    </source>
</evidence>
<evidence type="ECO:0000256" key="7">
    <source>
        <dbReference type="SAM" id="Phobius"/>
    </source>
</evidence>
<dbReference type="SUPFAM" id="SSF103473">
    <property type="entry name" value="MFS general substrate transporter"/>
    <property type="match status" value="1"/>
</dbReference>
<feature type="transmembrane region" description="Helical" evidence="7">
    <location>
        <begin position="254"/>
        <end position="275"/>
    </location>
</feature>
<keyword evidence="4 7" id="KW-1133">Transmembrane helix</keyword>
<keyword evidence="9" id="KW-1185">Reference proteome</keyword>
<comment type="similarity">
    <text evidence="2">Belongs to the major facilitator superfamily. Proton-dependent oligopeptide transporter (POT/PTR) (TC 2.A.17) family.</text>
</comment>
<comment type="subcellular location">
    <subcellularLocation>
        <location evidence="1">Membrane</location>
        <topology evidence="1">Multi-pass membrane protein</topology>
    </subcellularLocation>
</comment>
<dbReference type="OrthoDB" id="8904098at2759"/>
<dbReference type="Proteomes" id="UP000800096">
    <property type="component" value="Unassembled WGS sequence"/>
</dbReference>
<keyword evidence="5 7" id="KW-0472">Membrane</keyword>
<evidence type="ECO:0000256" key="1">
    <source>
        <dbReference type="ARBA" id="ARBA00004141"/>
    </source>
</evidence>
<dbReference type="GO" id="GO:0016020">
    <property type="term" value="C:membrane"/>
    <property type="evidence" value="ECO:0007669"/>
    <property type="project" value="UniProtKB-SubCell"/>
</dbReference>
<evidence type="ECO:0000256" key="2">
    <source>
        <dbReference type="ARBA" id="ARBA00005982"/>
    </source>
</evidence>
<protein>
    <submittedName>
        <fullName evidence="8">POT family-domain-containing protein</fullName>
    </submittedName>
</protein>
<proteinExistence type="inferred from homology"/>
<evidence type="ECO:0000256" key="6">
    <source>
        <dbReference type="SAM" id="MobiDB-lite"/>
    </source>
</evidence>
<dbReference type="PANTHER" id="PTHR11654">
    <property type="entry name" value="OLIGOPEPTIDE TRANSPORTER-RELATED"/>
    <property type="match status" value="1"/>
</dbReference>
<feature type="region of interest" description="Disordered" evidence="6">
    <location>
        <begin position="27"/>
        <end position="55"/>
    </location>
</feature>
<evidence type="ECO:0000256" key="3">
    <source>
        <dbReference type="ARBA" id="ARBA00022692"/>
    </source>
</evidence>
<feature type="transmembrane region" description="Helical" evidence="7">
    <location>
        <begin position="410"/>
        <end position="430"/>
    </location>
</feature>
<accession>A0A6A5QB42</accession>
<dbReference type="EMBL" id="ML979140">
    <property type="protein sequence ID" value="KAF1912609.1"/>
    <property type="molecule type" value="Genomic_DNA"/>
</dbReference>
<evidence type="ECO:0000313" key="9">
    <source>
        <dbReference type="Proteomes" id="UP000800096"/>
    </source>
</evidence>
<organism evidence="8 9">
    <name type="scientific">Ampelomyces quisqualis</name>
    <name type="common">Powdery mildew agent</name>
    <dbReference type="NCBI Taxonomy" id="50730"/>
    <lineage>
        <taxon>Eukaryota</taxon>
        <taxon>Fungi</taxon>
        <taxon>Dikarya</taxon>
        <taxon>Ascomycota</taxon>
        <taxon>Pezizomycotina</taxon>
        <taxon>Dothideomycetes</taxon>
        <taxon>Pleosporomycetidae</taxon>
        <taxon>Pleosporales</taxon>
        <taxon>Pleosporineae</taxon>
        <taxon>Phaeosphaeriaceae</taxon>
        <taxon>Ampelomyces</taxon>
    </lineage>
</organism>
<keyword evidence="3 7" id="KW-0812">Transmembrane</keyword>
<name>A0A6A5QB42_AMPQU</name>
<dbReference type="AlphaFoldDB" id="A0A6A5QB42"/>
<feature type="transmembrane region" description="Helical" evidence="7">
    <location>
        <begin position="168"/>
        <end position="191"/>
    </location>
</feature>
<dbReference type="InterPro" id="IPR036259">
    <property type="entry name" value="MFS_trans_sf"/>
</dbReference>
<reference evidence="8" key="1">
    <citation type="journal article" date="2020" name="Stud. Mycol.">
        <title>101 Dothideomycetes genomes: a test case for predicting lifestyles and emergence of pathogens.</title>
        <authorList>
            <person name="Haridas S."/>
            <person name="Albert R."/>
            <person name="Binder M."/>
            <person name="Bloem J."/>
            <person name="Labutti K."/>
            <person name="Salamov A."/>
            <person name="Andreopoulos B."/>
            <person name="Baker S."/>
            <person name="Barry K."/>
            <person name="Bills G."/>
            <person name="Bluhm B."/>
            <person name="Cannon C."/>
            <person name="Castanera R."/>
            <person name="Culley D."/>
            <person name="Daum C."/>
            <person name="Ezra D."/>
            <person name="Gonzalez J."/>
            <person name="Henrissat B."/>
            <person name="Kuo A."/>
            <person name="Liang C."/>
            <person name="Lipzen A."/>
            <person name="Lutzoni F."/>
            <person name="Magnuson J."/>
            <person name="Mondo S."/>
            <person name="Nolan M."/>
            <person name="Ohm R."/>
            <person name="Pangilinan J."/>
            <person name="Park H.-J."/>
            <person name="Ramirez L."/>
            <person name="Alfaro M."/>
            <person name="Sun H."/>
            <person name="Tritt A."/>
            <person name="Yoshinaga Y."/>
            <person name="Zwiers L.-H."/>
            <person name="Turgeon B."/>
            <person name="Goodwin S."/>
            <person name="Spatafora J."/>
            <person name="Crous P."/>
            <person name="Grigoriev I."/>
        </authorList>
    </citation>
    <scope>NUCLEOTIDE SEQUENCE</scope>
    <source>
        <strain evidence="8">HMLAC05119</strain>
    </source>
</reference>
<sequence>MAQARETAAAEQLQHMQAEADQKPHLFGASVNNDNVGANVHVDGEKSPHSNSSGASVNMVVEEEDGLGGVKPTAEELRTLRKVGEPLPKAAFLVAIVELCERFTYYGASGLFQNYISRPRSGELGRGALGMGHQGATGLSTFFQFWCYVTPILGAIIADQYLGKYNTILIFCGVYMVGLLILTCTSIPSALDHGAGLGGFIVAIVVIGLGTGGIKSNVAPLIADQYKRRQMVIGHDDKTGERVIIDPAITIQRIYMVFYFCINVGCLALLATPYMERDIDFWSAFLLCLCVFFVGTLVLVLGRKVYVVRPPQGSIITDAFRVIWMMIKTRTLDGAKPSYQAGLGKTAVLRWDDHFVEEVKRALIACKVFCFYPIYWTIYGQFCWFPPASIPCTISLYAAHHTQSVCTQHVIALLLVLLAVLDTAISFVPAKYRRQPVHRFNSSPYVYTCSDPTGYEPLALLATQTQLLPGNATRHVSLSRLLHP</sequence>